<dbReference type="InterPro" id="IPR041628">
    <property type="entry name" value="ChlI/MoxR_AAA_lid"/>
</dbReference>
<evidence type="ECO:0000259" key="7">
    <source>
        <dbReference type="SMART" id="SM00382"/>
    </source>
</evidence>
<keyword evidence="3" id="KW-0547">Nucleotide-binding</keyword>
<dbReference type="InterPro" id="IPR027417">
    <property type="entry name" value="P-loop_NTPase"/>
</dbReference>
<dbReference type="Gene3D" id="1.10.8.80">
    <property type="entry name" value="Magnesium chelatase subunit I, C-Terminal domain"/>
    <property type="match status" value="1"/>
</dbReference>
<dbReference type="SUPFAM" id="SSF52540">
    <property type="entry name" value="P-loop containing nucleoside triphosphate hydrolases"/>
    <property type="match status" value="1"/>
</dbReference>
<dbReference type="PANTHER" id="PTHR32039">
    <property type="entry name" value="MAGNESIUM-CHELATASE SUBUNIT CHLI"/>
    <property type="match status" value="1"/>
</dbReference>
<comment type="similarity">
    <text evidence="2">Belongs to the Mg-chelatase subunits D/I family.</text>
</comment>
<evidence type="ECO:0000256" key="3">
    <source>
        <dbReference type="ARBA" id="ARBA00022741"/>
    </source>
</evidence>
<gene>
    <name evidence="8" type="ORF">FL622_09495</name>
</gene>
<dbReference type="Proteomes" id="UP000317155">
    <property type="component" value="Unassembled WGS sequence"/>
</dbReference>
<reference evidence="8 9" key="1">
    <citation type="submission" date="2019-07" db="EMBL/GenBank/DDBJ databases">
        <title>Insights of Desulfuromonas acetexigens electromicrobiology.</title>
        <authorList>
            <person name="Katuri K."/>
            <person name="Sapireddy V."/>
            <person name="Shaw D.R."/>
            <person name="Saikaly P."/>
        </authorList>
    </citation>
    <scope>NUCLEOTIDE SEQUENCE [LARGE SCALE GENOMIC DNA]</scope>
    <source>
        <strain evidence="8 9">2873</strain>
    </source>
</reference>
<protein>
    <recommendedName>
        <fullName evidence="5">Mg-protoporphyrin IX chelatase</fullName>
    </recommendedName>
</protein>
<dbReference type="OrthoDB" id="9775079at2"/>
<evidence type="ECO:0000256" key="6">
    <source>
        <dbReference type="ARBA" id="ARBA00053551"/>
    </source>
</evidence>
<dbReference type="Pfam" id="PF01078">
    <property type="entry name" value="Mg_chelatase"/>
    <property type="match status" value="1"/>
</dbReference>
<feature type="domain" description="AAA+ ATPase" evidence="7">
    <location>
        <begin position="29"/>
        <end position="230"/>
    </location>
</feature>
<dbReference type="AlphaFoldDB" id="A0A550JD82"/>
<dbReference type="Gene3D" id="3.40.50.300">
    <property type="entry name" value="P-loop containing nucleotide triphosphate hydrolases"/>
    <property type="match status" value="1"/>
</dbReference>
<comment type="caution">
    <text evidence="8">The sequence shown here is derived from an EMBL/GenBank/DDBJ whole genome shotgun (WGS) entry which is preliminary data.</text>
</comment>
<dbReference type="RefSeq" id="WP_092057859.1">
    <property type="nucleotide sequence ID" value="NZ_FOJJ01000038.1"/>
</dbReference>
<dbReference type="InterPro" id="IPR045006">
    <property type="entry name" value="CHLI-like"/>
</dbReference>
<dbReference type="PANTHER" id="PTHR32039:SF9">
    <property type="entry name" value="MAGNESIUM-CHELATASE SUBUNIT CHLI-2, CHLOROPLASTIC"/>
    <property type="match status" value="1"/>
</dbReference>
<dbReference type="SMART" id="SM00382">
    <property type="entry name" value="AAA"/>
    <property type="match status" value="1"/>
</dbReference>
<organism evidence="8 9">
    <name type="scientific">Trichloromonas acetexigens</name>
    <dbReference type="NCBI Taxonomy" id="38815"/>
    <lineage>
        <taxon>Bacteria</taxon>
        <taxon>Pseudomonadati</taxon>
        <taxon>Thermodesulfobacteriota</taxon>
        <taxon>Desulfuromonadia</taxon>
        <taxon>Desulfuromonadales</taxon>
        <taxon>Trichloromonadaceae</taxon>
        <taxon>Trichloromonas</taxon>
    </lineage>
</organism>
<comment type="function">
    <text evidence="6">Involved in bacteriochlorophyll biosynthesis; introduces a magnesium ion into protoporphyrin IX to yield Mg-protoporphyrin IX.</text>
</comment>
<sequence>MPTIFYPFSAILGQDAMKTALLINAVDPSIGGVLIRGQKGTGKSTAARALAALLPEIEVVDGCPCHCDPDDSATSHAECAERMARGESLPRLRRPMPVVNLPLSATEDRVVGSLHLEQALKTGERRFEPGLLAAANRGILYVDEVNLLADHLVDLLLDAAASGINLVEREGLRYQHPARFMLVGTMNPEEGELRPQFLDRFGLCVGAQGLEDTAARREIVARRLAFEADAAAFHRRWEPEERLLADQVVLARERLSAVAVPEAMLDLVVRLAIEVGAQGHRADLAIIKGARALAALLEKTAVTATEVAEAARLALPHRMARSPLDSDANLDERLDGVIGRLIAGEEPPGTAETEAEVPEVLDEMTDSMEVPGSMAAGSILFAFLKKKARKPT</sequence>
<evidence type="ECO:0000256" key="4">
    <source>
        <dbReference type="ARBA" id="ARBA00022840"/>
    </source>
</evidence>
<name>A0A550JD82_9BACT</name>
<dbReference type="InterPro" id="IPR003593">
    <property type="entry name" value="AAA+_ATPase"/>
</dbReference>
<evidence type="ECO:0000256" key="5">
    <source>
        <dbReference type="ARBA" id="ARBA00030759"/>
    </source>
</evidence>
<keyword evidence="4" id="KW-0067">ATP-binding</keyword>
<dbReference type="GO" id="GO:0005524">
    <property type="term" value="F:ATP binding"/>
    <property type="evidence" value="ECO:0007669"/>
    <property type="project" value="UniProtKB-KW"/>
</dbReference>
<evidence type="ECO:0000313" key="8">
    <source>
        <dbReference type="EMBL" id="TRO81132.1"/>
    </source>
</evidence>
<dbReference type="InterPro" id="IPR000523">
    <property type="entry name" value="Mg_chelatse_chII-like_cat_dom"/>
</dbReference>
<keyword evidence="9" id="KW-1185">Reference proteome</keyword>
<evidence type="ECO:0000256" key="2">
    <source>
        <dbReference type="ARBA" id="ARBA00005799"/>
    </source>
</evidence>
<dbReference type="Pfam" id="PF17863">
    <property type="entry name" value="AAA_lid_2"/>
    <property type="match status" value="1"/>
</dbReference>
<evidence type="ECO:0000256" key="1">
    <source>
        <dbReference type="ARBA" id="ARBA00004800"/>
    </source>
</evidence>
<comment type="pathway">
    <text evidence="1">Porphyrin-containing compound metabolism; bacteriochlorophyll biosynthesis.</text>
</comment>
<dbReference type="EMBL" id="VJVV01000006">
    <property type="protein sequence ID" value="TRO81132.1"/>
    <property type="molecule type" value="Genomic_DNA"/>
</dbReference>
<proteinExistence type="inferred from homology"/>
<accession>A0A550JD82</accession>
<evidence type="ECO:0000313" key="9">
    <source>
        <dbReference type="Proteomes" id="UP000317155"/>
    </source>
</evidence>